<evidence type="ECO:0000313" key="11">
    <source>
        <dbReference type="Proteomes" id="UP000695000"/>
    </source>
</evidence>
<keyword evidence="4 10" id="KW-0812">Transmembrane</keyword>
<feature type="transmembrane region" description="Helical" evidence="10">
    <location>
        <begin position="199"/>
        <end position="218"/>
    </location>
</feature>
<evidence type="ECO:0000256" key="10">
    <source>
        <dbReference type="RuleBase" id="RU351113"/>
    </source>
</evidence>
<feature type="transmembrane region" description="Helical" evidence="10">
    <location>
        <begin position="65"/>
        <end position="90"/>
    </location>
</feature>
<keyword evidence="3 10" id="KW-0716">Sensory transduction</keyword>
<dbReference type="PANTHER" id="PTHR21137:SF35">
    <property type="entry name" value="ODORANT RECEPTOR 19A-RELATED"/>
    <property type="match status" value="1"/>
</dbReference>
<reference evidence="12" key="1">
    <citation type="submission" date="2025-08" db="UniProtKB">
        <authorList>
            <consortium name="RefSeq"/>
        </authorList>
    </citation>
    <scope>IDENTIFICATION</scope>
    <source>
        <tissue evidence="12">Whole Larva</tissue>
    </source>
</reference>
<dbReference type="Pfam" id="PF02949">
    <property type="entry name" value="7tm_6"/>
    <property type="match status" value="1"/>
</dbReference>
<keyword evidence="9 10" id="KW-0807">Transducer</keyword>
<evidence type="ECO:0000256" key="1">
    <source>
        <dbReference type="ARBA" id="ARBA00004651"/>
    </source>
</evidence>
<feature type="transmembrane region" description="Helical" evidence="10">
    <location>
        <begin position="172"/>
        <end position="193"/>
    </location>
</feature>
<evidence type="ECO:0000256" key="5">
    <source>
        <dbReference type="ARBA" id="ARBA00022725"/>
    </source>
</evidence>
<evidence type="ECO:0000256" key="8">
    <source>
        <dbReference type="ARBA" id="ARBA00023170"/>
    </source>
</evidence>
<evidence type="ECO:0000256" key="4">
    <source>
        <dbReference type="ARBA" id="ARBA00022692"/>
    </source>
</evidence>
<evidence type="ECO:0000256" key="9">
    <source>
        <dbReference type="ARBA" id="ARBA00023224"/>
    </source>
</evidence>
<dbReference type="PANTHER" id="PTHR21137">
    <property type="entry name" value="ODORANT RECEPTOR"/>
    <property type="match status" value="1"/>
</dbReference>
<feature type="transmembrane region" description="Helical" evidence="10">
    <location>
        <begin position="328"/>
        <end position="349"/>
    </location>
</feature>
<accession>A0ABM1MFV6</accession>
<keyword evidence="2" id="KW-1003">Cell membrane</keyword>
<feature type="transmembrane region" description="Helical" evidence="10">
    <location>
        <begin position="36"/>
        <end position="59"/>
    </location>
</feature>
<dbReference type="GeneID" id="108560431"/>
<protein>
    <recommendedName>
        <fullName evidence="10">Odorant receptor</fullName>
    </recommendedName>
</protein>
<keyword evidence="8 10" id="KW-0675">Receptor</keyword>
<keyword evidence="11" id="KW-1185">Reference proteome</keyword>
<dbReference type="Proteomes" id="UP000695000">
    <property type="component" value="Unplaced"/>
</dbReference>
<keyword evidence="6 10" id="KW-1133">Transmembrane helix</keyword>
<keyword evidence="7 10" id="KW-0472">Membrane</keyword>
<evidence type="ECO:0000256" key="2">
    <source>
        <dbReference type="ARBA" id="ARBA00022475"/>
    </source>
</evidence>
<gene>
    <name evidence="12" type="primary">LOC108560431</name>
</gene>
<comment type="caution">
    <text evidence="10">Lacks conserved residue(s) required for the propagation of feature annotation.</text>
</comment>
<evidence type="ECO:0000256" key="3">
    <source>
        <dbReference type="ARBA" id="ARBA00022606"/>
    </source>
</evidence>
<evidence type="ECO:0000256" key="7">
    <source>
        <dbReference type="ARBA" id="ARBA00023136"/>
    </source>
</evidence>
<keyword evidence="5 10" id="KW-0552">Olfaction</keyword>
<evidence type="ECO:0000256" key="6">
    <source>
        <dbReference type="ARBA" id="ARBA00022989"/>
    </source>
</evidence>
<proteinExistence type="inferred from homology"/>
<dbReference type="InterPro" id="IPR004117">
    <property type="entry name" value="7tm6_olfct_rcpt"/>
</dbReference>
<comment type="similarity">
    <text evidence="10">Belongs to the insect chemoreceptor superfamily. Heteromeric odorant receptor channel (TC 1.A.69) family.</text>
</comment>
<evidence type="ECO:0000313" key="12">
    <source>
        <dbReference type="RefSeq" id="XP_017773456.1"/>
    </source>
</evidence>
<organism evidence="11 12">
    <name type="scientific">Nicrophorus vespilloides</name>
    <name type="common">Boreal carrion beetle</name>
    <dbReference type="NCBI Taxonomy" id="110193"/>
    <lineage>
        <taxon>Eukaryota</taxon>
        <taxon>Metazoa</taxon>
        <taxon>Ecdysozoa</taxon>
        <taxon>Arthropoda</taxon>
        <taxon>Hexapoda</taxon>
        <taxon>Insecta</taxon>
        <taxon>Pterygota</taxon>
        <taxon>Neoptera</taxon>
        <taxon>Endopterygota</taxon>
        <taxon>Coleoptera</taxon>
        <taxon>Polyphaga</taxon>
        <taxon>Staphyliniformia</taxon>
        <taxon>Silphidae</taxon>
        <taxon>Nicrophorinae</taxon>
        <taxon>Nicrophorus</taxon>
    </lineage>
</organism>
<sequence>MYPKHYFAFAIFMFKIGGYYDPNYAKTNFLRRFHRAYNLFVYASCPIYYSTVELLMLYYTSRSSLYVFVDHVGMIFVHVVGTIKLVFLLTNMKLIKKVMRIIKDIKYESYGEFQPGNIFLAHCTFTSRICYIYIFVGSLIPLINQFKASIKFIDQRHQLEVGNVTCKEIMPYYSVFPFGSATLNWCIVEFIVQSIPMNTYVYLIGAFDVNFVFMLAYLRAHFHCIRGTFETIRERCLVRLGLPEDYETIVDSENPKLEAEIQMEVLKVTKHMQTIIRICEALKDLYLIPLLYEAISVIGILISCLYVMSLEPLLSLEAYGRFQYALALFWQLSLYCFYACEITNSALLVTEGIYFMKWYSCTKSIKSILVFNTMRMQRTIEFTVGKFAPLNLTTYLQILKGTYTYYTFLSKKGQM</sequence>
<comment type="subcellular location">
    <subcellularLocation>
        <location evidence="1 10">Cell membrane</location>
        <topology evidence="1 10">Multi-pass membrane protein</topology>
    </subcellularLocation>
</comment>
<feature type="transmembrane region" description="Helical" evidence="10">
    <location>
        <begin position="285"/>
        <end position="308"/>
    </location>
</feature>
<name>A0ABM1MFV6_NICVS</name>
<dbReference type="RefSeq" id="XP_017773456.1">
    <property type="nucleotide sequence ID" value="XM_017917967.1"/>
</dbReference>